<dbReference type="AlphaFoldDB" id="A0A4S2MY62"/>
<gene>
    <name evidence="4" type="ORF">EX30DRAFT_319098</name>
</gene>
<keyword evidence="5" id="KW-1185">Reference proteome</keyword>
<protein>
    <submittedName>
        <fullName evidence="4">Uncharacterized protein</fullName>
    </submittedName>
</protein>
<keyword evidence="1" id="KW-0677">Repeat</keyword>
<feature type="domain" description="GPI inositol-deacylase winged helix" evidence="2">
    <location>
        <begin position="480"/>
        <end position="550"/>
    </location>
</feature>
<dbReference type="Pfam" id="PF22939">
    <property type="entry name" value="WHD_GPIID"/>
    <property type="match status" value="1"/>
</dbReference>
<proteinExistence type="predicted"/>
<dbReference type="InterPro" id="IPR056884">
    <property type="entry name" value="NPHP3-like_N"/>
</dbReference>
<evidence type="ECO:0000313" key="4">
    <source>
        <dbReference type="EMBL" id="TGZ81503.1"/>
    </source>
</evidence>
<organism evidence="4 5">
    <name type="scientific">Ascodesmis nigricans</name>
    <dbReference type="NCBI Taxonomy" id="341454"/>
    <lineage>
        <taxon>Eukaryota</taxon>
        <taxon>Fungi</taxon>
        <taxon>Dikarya</taxon>
        <taxon>Ascomycota</taxon>
        <taxon>Pezizomycotina</taxon>
        <taxon>Pezizomycetes</taxon>
        <taxon>Pezizales</taxon>
        <taxon>Ascodesmidaceae</taxon>
        <taxon>Ascodesmis</taxon>
    </lineage>
</organism>
<dbReference type="SUPFAM" id="SSF52540">
    <property type="entry name" value="P-loop containing nucleoside triphosphate hydrolases"/>
    <property type="match status" value="1"/>
</dbReference>
<dbReference type="Gene3D" id="3.40.50.300">
    <property type="entry name" value="P-loop containing nucleotide triphosphate hydrolases"/>
    <property type="match status" value="1"/>
</dbReference>
<dbReference type="InterPro" id="IPR027417">
    <property type="entry name" value="P-loop_NTPase"/>
</dbReference>
<dbReference type="Pfam" id="PF24883">
    <property type="entry name" value="NPHP3_N"/>
    <property type="match status" value="1"/>
</dbReference>
<dbReference type="Proteomes" id="UP000298138">
    <property type="component" value="Unassembled WGS sequence"/>
</dbReference>
<dbReference type="STRING" id="341454.A0A4S2MY62"/>
<evidence type="ECO:0000256" key="1">
    <source>
        <dbReference type="ARBA" id="ARBA00022737"/>
    </source>
</evidence>
<name>A0A4S2MY62_9PEZI</name>
<reference evidence="4 5" key="1">
    <citation type="submission" date="2019-04" db="EMBL/GenBank/DDBJ databases">
        <title>Comparative genomics and transcriptomics to analyze fruiting body development in filamentous ascomycetes.</title>
        <authorList>
            <consortium name="DOE Joint Genome Institute"/>
            <person name="Lutkenhaus R."/>
            <person name="Traeger S."/>
            <person name="Breuer J."/>
            <person name="Kuo A."/>
            <person name="Lipzen A."/>
            <person name="Pangilinan J."/>
            <person name="Dilworth D."/>
            <person name="Sandor L."/>
            <person name="Poggeler S."/>
            <person name="Barry K."/>
            <person name="Grigoriev I.V."/>
            <person name="Nowrousian M."/>
        </authorList>
    </citation>
    <scope>NUCLEOTIDE SEQUENCE [LARGE SCALE GENOMIC DNA]</scope>
    <source>
        <strain evidence="4 5">CBS 389.68</strain>
    </source>
</reference>
<evidence type="ECO:0000313" key="5">
    <source>
        <dbReference type="Proteomes" id="UP000298138"/>
    </source>
</evidence>
<evidence type="ECO:0000259" key="3">
    <source>
        <dbReference type="Pfam" id="PF24883"/>
    </source>
</evidence>
<feature type="non-terminal residue" evidence="4">
    <location>
        <position position="550"/>
    </location>
</feature>
<dbReference type="OrthoDB" id="195446at2759"/>
<dbReference type="InterPro" id="IPR054471">
    <property type="entry name" value="GPIID_WHD"/>
</dbReference>
<evidence type="ECO:0000259" key="2">
    <source>
        <dbReference type="Pfam" id="PF22939"/>
    </source>
</evidence>
<dbReference type="InParanoid" id="A0A4S2MY62"/>
<dbReference type="PANTHER" id="PTHR10039">
    <property type="entry name" value="AMELOGENIN"/>
    <property type="match status" value="1"/>
</dbReference>
<sequence>MDPLSITVSVLTLAQMSAKVIQLGNNYVRGVKGAPKEIPALMSELTLLDHNIHALADHLKDVASSEEGVAKSLMERLKEPMTACELELSTLEIVLEKQLGKKRGMLRKLGVQLKWPMKAQETMDVVHRLKRYENSFVLALGVETSGITRIIRQDTTIIRQDVAAMKTAQQQTEEDKKRLQREKKFRDVISWIAPAGVDPAINQNAALKLKEPGTGKWLTTSDTFNTWSGKQHSFLWLYGAAGCGKTVLSAHILDYLRDDPNGPRLKPVFFYCDFREQEKTKSLNIYLSLAAQILHAHISSLPKELEEWYDKRMGIGAIEEREAMEILQLLANRAGNLVVLVDALDECKDRIGFLRMMKKVQNVASINFLFTSREELDIKTEVGDQPKLHITPSVIDDDIKLFIKEEIVRHPRLRKLKPDLKEEVQLILSNGAHGMFRWAACQLESIASKRLDRDIRAALTQLPTTLEETYTRILADIGQSDRDIALRVLNWLVCSFRPMLIHEVIEAIAIELDTGNIDPEYRLEHPEDLLDICRSLIRLDSGTRSIALAH</sequence>
<dbReference type="EMBL" id="ML220119">
    <property type="protein sequence ID" value="TGZ81503.1"/>
    <property type="molecule type" value="Genomic_DNA"/>
</dbReference>
<feature type="domain" description="Nephrocystin 3-like N-terminal" evidence="3">
    <location>
        <begin position="213"/>
        <end position="373"/>
    </location>
</feature>
<dbReference type="PANTHER" id="PTHR10039:SF16">
    <property type="entry name" value="GPI INOSITOL-DEACYLASE"/>
    <property type="match status" value="1"/>
</dbReference>
<accession>A0A4S2MY62</accession>